<dbReference type="Proteomes" id="UP000744676">
    <property type="component" value="Unassembled WGS sequence"/>
</dbReference>
<comment type="caution">
    <text evidence="1">The sequence shown here is derived from an EMBL/GenBank/DDBJ whole genome shotgun (WGS) entry which is preliminary data.</text>
</comment>
<dbReference type="EMBL" id="QVQA01000031">
    <property type="protein sequence ID" value="KAF5099574.1"/>
    <property type="molecule type" value="Genomic_DNA"/>
</dbReference>
<accession>A0ACB6V6S9</accession>
<keyword evidence="2" id="KW-1185">Reference proteome</keyword>
<name>A0ACB6V6S9_9ASCO</name>
<organism evidence="1 2">
    <name type="scientific">Geotrichum galactomycetum</name>
    <dbReference type="NCBI Taxonomy" id="27317"/>
    <lineage>
        <taxon>Eukaryota</taxon>
        <taxon>Fungi</taxon>
        <taxon>Dikarya</taxon>
        <taxon>Ascomycota</taxon>
        <taxon>Saccharomycotina</taxon>
        <taxon>Dipodascomycetes</taxon>
        <taxon>Dipodascales</taxon>
        <taxon>Dipodascaceae</taxon>
        <taxon>Geotrichum</taxon>
    </lineage>
</organism>
<sequence>MMLRTLHKLTAVLAAAGAAQAYKLLAPEELQHLLSEEYSTAARQNFDPKNTTGLLAPILRVRLPGTKESAEVRAHFRDFFTQSPTLAHGSDGSSGWQVEEDSFYDITPVPPVPGGDLNVSFTNLAAVRDPPDTRPGDVGRLTLVAHYDSKREPAGFIGATDSAFPCALILQVLANLDAALTRKWQSGADDGKHTRGLQVLLLDGEEALKDWTATDSIYGARHMARTWDEQTGDYGVTTQRKSRLDAIDLFLLLDLLGTPAPNIPSYYKHTDWAHVHLGRLQRLIRGENTAAKTKDARDDEKKDSNGKEKGVDKAEEGWFARPGKFLMGGRIGDDHLPFHNFGVPILHLIPMPFPHVWHTIDDDSDHLDMPTMVEWAQIMTVFVAEYMELSGYLV</sequence>
<proteinExistence type="predicted"/>
<evidence type="ECO:0000313" key="1">
    <source>
        <dbReference type="EMBL" id="KAF5099574.1"/>
    </source>
</evidence>
<protein>
    <submittedName>
        <fullName evidence="1">Uncharacterized protein</fullName>
    </submittedName>
</protein>
<evidence type="ECO:0000313" key="2">
    <source>
        <dbReference type="Proteomes" id="UP000744676"/>
    </source>
</evidence>
<reference evidence="1 2" key="1">
    <citation type="journal article" date="2020" name="Front. Microbiol.">
        <title>Phenotypic and Genetic Characterization of the Cheese Ripening Yeast Geotrichum candidum.</title>
        <authorList>
            <person name="Perkins V."/>
            <person name="Vignola S."/>
            <person name="Lessard M.H."/>
            <person name="Plante P.L."/>
            <person name="Corbeil J."/>
            <person name="Dugat-Bony E."/>
            <person name="Frenette M."/>
            <person name="Labrie S."/>
        </authorList>
    </citation>
    <scope>NUCLEOTIDE SEQUENCE [LARGE SCALE GENOMIC DNA]</scope>
    <source>
        <strain evidence="1 2">LMA-1147</strain>
    </source>
</reference>
<gene>
    <name evidence="1" type="ORF">D0Z00_001584</name>
</gene>